<protein>
    <submittedName>
        <fullName evidence="2">Uncharacterized protein</fullName>
    </submittedName>
</protein>
<keyword evidence="1" id="KW-1133">Transmembrane helix</keyword>
<evidence type="ECO:0000256" key="1">
    <source>
        <dbReference type="SAM" id="Phobius"/>
    </source>
</evidence>
<feature type="transmembrane region" description="Helical" evidence="1">
    <location>
        <begin position="192"/>
        <end position="217"/>
    </location>
</feature>
<feature type="transmembrane region" description="Helical" evidence="1">
    <location>
        <begin position="152"/>
        <end position="172"/>
    </location>
</feature>
<proteinExistence type="predicted"/>
<keyword evidence="1" id="KW-0812">Transmembrane</keyword>
<feature type="transmembrane region" description="Helical" evidence="1">
    <location>
        <begin position="76"/>
        <end position="95"/>
    </location>
</feature>
<keyword evidence="3" id="KW-1185">Reference proteome</keyword>
<feature type="transmembrane region" description="Helical" evidence="1">
    <location>
        <begin position="253"/>
        <end position="272"/>
    </location>
</feature>
<dbReference type="EMBL" id="SRRM01000018">
    <property type="protein sequence ID" value="TKY86252.1"/>
    <property type="molecule type" value="Genomic_DNA"/>
</dbReference>
<feature type="transmembrane region" description="Helical" evidence="1">
    <location>
        <begin position="45"/>
        <end position="64"/>
    </location>
</feature>
<feature type="transmembrane region" description="Helical" evidence="1">
    <location>
        <begin position="12"/>
        <end position="33"/>
    </location>
</feature>
<reference evidence="2 3" key="1">
    <citation type="submission" date="2019-05" db="EMBL/GenBank/DDBJ databases">
        <title>Sporisorium graminicola CBS 10092 draft sequencing and annotation.</title>
        <authorList>
            <person name="Solano-Gonzalez S."/>
            <person name="Caddick M.X."/>
            <person name="Darby A."/>
        </authorList>
    </citation>
    <scope>NUCLEOTIDE SEQUENCE [LARGE SCALE GENOMIC DNA]</scope>
    <source>
        <strain evidence="2 3">CBS 10092</strain>
    </source>
</reference>
<dbReference type="AlphaFoldDB" id="A0A4U7KTD6"/>
<evidence type="ECO:0000313" key="3">
    <source>
        <dbReference type="Proteomes" id="UP000306050"/>
    </source>
</evidence>
<comment type="caution">
    <text evidence="2">The sequence shown here is derived from an EMBL/GenBank/DDBJ whole genome shotgun (WGS) entry which is preliminary data.</text>
</comment>
<gene>
    <name evidence="2" type="ORF">EX895_005077</name>
</gene>
<dbReference type="KEGG" id="sgra:EX895_005077"/>
<dbReference type="OrthoDB" id="2544183at2759"/>
<evidence type="ECO:0000313" key="2">
    <source>
        <dbReference type="EMBL" id="TKY86252.1"/>
    </source>
</evidence>
<feature type="transmembrane region" description="Helical" evidence="1">
    <location>
        <begin position="292"/>
        <end position="310"/>
    </location>
</feature>
<sequence>MPTMTDASPAVPSFIAFTNDGAQALLVLAPALLLGSVSRTPRTVFYIKSETLVLLTLVYTFRYSHLFTNSFNFDNILQYTHLWMLVQTTFTVHWLQTKAFIPKPAPADHSNDEEQDEVEKLLDPLPASFNPKPDPQRLTADVKRVITFDRRLFGNILLWSFLPTLYSGDHSLLSYAVDAYSHKSHAPLSQIIYSQLSIATCLLEINALVLLFGRVIIQRRGQINMPPPTETQLQNAKIDVEEWKKRLQTPNGVWAFMWFSMASAALALPGYIHKADRVKRPEDFEIAMWRTVASSMTLLMFAATMLFYRFMRPSRIQLPKDDEHVKAGSLA</sequence>
<name>A0A4U7KTD6_9BASI</name>
<dbReference type="RefSeq" id="XP_029738237.1">
    <property type="nucleotide sequence ID" value="XM_029885671.1"/>
</dbReference>
<dbReference type="Proteomes" id="UP000306050">
    <property type="component" value="Chromosome SGRAM_5"/>
</dbReference>
<keyword evidence="1" id="KW-0472">Membrane</keyword>
<organism evidence="2 3">
    <name type="scientific">Sporisorium graminicola</name>
    <dbReference type="NCBI Taxonomy" id="280036"/>
    <lineage>
        <taxon>Eukaryota</taxon>
        <taxon>Fungi</taxon>
        <taxon>Dikarya</taxon>
        <taxon>Basidiomycota</taxon>
        <taxon>Ustilaginomycotina</taxon>
        <taxon>Ustilaginomycetes</taxon>
        <taxon>Ustilaginales</taxon>
        <taxon>Ustilaginaceae</taxon>
        <taxon>Sporisorium</taxon>
    </lineage>
</organism>
<accession>A0A4U7KTD6</accession>
<dbReference type="GeneID" id="40727972"/>